<evidence type="ECO:0000313" key="3">
    <source>
        <dbReference type="Proteomes" id="UP001153269"/>
    </source>
</evidence>
<accession>A0A9N7VF08</accession>
<name>A0A9N7VF08_PLEPL</name>
<comment type="caution">
    <text evidence="2">The sequence shown here is derived from an EMBL/GenBank/DDBJ whole genome shotgun (WGS) entry which is preliminary data.</text>
</comment>
<organism evidence="2 3">
    <name type="scientific">Pleuronectes platessa</name>
    <name type="common">European plaice</name>
    <dbReference type="NCBI Taxonomy" id="8262"/>
    <lineage>
        <taxon>Eukaryota</taxon>
        <taxon>Metazoa</taxon>
        <taxon>Chordata</taxon>
        <taxon>Craniata</taxon>
        <taxon>Vertebrata</taxon>
        <taxon>Euteleostomi</taxon>
        <taxon>Actinopterygii</taxon>
        <taxon>Neopterygii</taxon>
        <taxon>Teleostei</taxon>
        <taxon>Neoteleostei</taxon>
        <taxon>Acanthomorphata</taxon>
        <taxon>Carangaria</taxon>
        <taxon>Pleuronectiformes</taxon>
        <taxon>Pleuronectoidei</taxon>
        <taxon>Pleuronectidae</taxon>
        <taxon>Pleuronectes</taxon>
    </lineage>
</organism>
<feature type="compositionally biased region" description="Basic and acidic residues" evidence="1">
    <location>
        <begin position="82"/>
        <end position="92"/>
    </location>
</feature>
<reference evidence="2" key="1">
    <citation type="submission" date="2020-03" db="EMBL/GenBank/DDBJ databases">
        <authorList>
            <person name="Weist P."/>
        </authorList>
    </citation>
    <scope>NUCLEOTIDE SEQUENCE</scope>
</reference>
<evidence type="ECO:0000313" key="2">
    <source>
        <dbReference type="EMBL" id="CAB1448407.1"/>
    </source>
</evidence>
<dbReference type="EMBL" id="CADEAL010003977">
    <property type="protein sequence ID" value="CAB1448407.1"/>
    <property type="molecule type" value="Genomic_DNA"/>
</dbReference>
<protein>
    <submittedName>
        <fullName evidence="2">Uncharacterized protein</fullName>
    </submittedName>
</protein>
<keyword evidence="3" id="KW-1185">Reference proteome</keyword>
<feature type="region of interest" description="Disordered" evidence="1">
    <location>
        <begin position="1"/>
        <end position="112"/>
    </location>
</feature>
<dbReference type="Proteomes" id="UP001153269">
    <property type="component" value="Unassembled WGS sequence"/>
</dbReference>
<proteinExistence type="predicted"/>
<dbReference type="AlphaFoldDB" id="A0A9N7VF08"/>
<gene>
    <name evidence="2" type="ORF">PLEPLA_LOCUS36061</name>
</gene>
<feature type="compositionally biased region" description="Basic and acidic residues" evidence="1">
    <location>
        <begin position="58"/>
        <end position="68"/>
    </location>
</feature>
<evidence type="ECO:0000256" key="1">
    <source>
        <dbReference type="SAM" id="MobiDB-lite"/>
    </source>
</evidence>
<sequence length="112" mass="12103">MWVVGRRKGACVYASSPQVGSIEPVYSPPPLPSSNHTPSGLSPPQTSSTTLRMGMRGGLREAAADDHHHKQHQHRSPTSTEAEPRLSMDPRRQKAAGGPQRQRSTKRSGVTA</sequence>
<feature type="compositionally biased region" description="Polar residues" evidence="1">
    <location>
        <begin position="33"/>
        <end position="51"/>
    </location>
</feature>